<accession>A0A1W2H476</accession>
<dbReference type="InterPro" id="IPR041682">
    <property type="entry name" value="AAA_14"/>
</dbReference>
<name>A0A1W2H476_9BACT</name>
<dbReference type="OrthoDB" id="9768467at2"/>
<dbReference type="SMART" id="SM00382">
    <property type="entry name" value="AAA"/>
    <property type="match status" value="1"/>
</dbReference>
<dbReference type="RefSeq" id="WP_084120615.1">
    <property type="nucleotide sequence ID" value="NZ_LT838813.1"/>
</dbReference>
<organism evidence="2 3">
    <name type="scientific">Aquiflexum balticum DSM 16537</name>
    <dbReference type="NCBI Taxonomy" id="758820"/>
    <lineage>
        <taxon>Bacteria</taxon>
        <taxon>Pseudomonadati</taxon>
        <taxon>Bacteroidota</taxon>
        <taxon>Cytophagia</taxon>
        <taxon>Cytophagales</taxon>
        <taxon>Cyclobacteriaceae</taxon>
        <taxon>Aquiflexum</taxon>
    </lineage>
</organism>
<dbReference type="EMBL" id="LT838813">
    <property type="protein sequence ID" value="SMD43747.1"/>
    <property type="molecule type" value="Genomic_DNA"/>
</dbReference>
<dbReference type="Pfam" id="PF13173">
    <property type="entry name" value="AAA_14"/>
    <property type="match status" value="1"/>
</dbReference>
<dbReference type="Proteomes" id="UP000192333">
    <property type="component" value="Chromosome I"/>
</dbReference>
<feature type="domain" description="AAA+ ATPase" evidence="1">
    <location>
        <begin position="30"/>
        <end position="148"/>
    </location>
</feature>
<sequence>MESIEERFLKKIDSTSLDFIRSIIDKIHWEARLIGIKGPRGVGKTTLLLQYIKKNLPIDHTTLYVSLDNIWFAQNSLVDMVDHFVKRGGKYLFLDEVHKYPNWSIEIKNIYDDFPELKIVFTGSSMLEILNARADLSRRAVIYHIQGLSFREFMAIRTGHEFPIHSLEELIENHVSIAREVLQKVKPLEHFGAYLNHGYFPFFQEVPDLYHLRLEEVVNMTLEIELPLLRSVDISYIPKLKHLLHIISESVPFIPNVTKLSERIGINRNTLVSYLFFLQEAHLTKNLYKDIKGITQMQKPEKIYLENTNFQFAFTPKNADLGNLRETFFINQLSHAHTVEYVKDGDFKINGKYIFEVGGKNKTTEQIQGVKNSFIAADDIEYGNPKKIPLWLFGFLY</sequence>
<dbReference type="PANTHER" id="PTHR42990:SF1">
    <property type="entry name" value="AAA+ ATPASE DOMAIN-CONTAINING PROTEIN"/>
    <property type="match status" value="1"/>
</dbReference>
<evidence type="ECO:0000259" key="1">
    <source>
        <dbReference type="SMART" id="SM00382"/>
    </source>
</evidence>
<protein>
    <recommendedName>
        <fullName evidence="1">AAA+ ATPase domain-containing protein</fullName>
    </recommendedName>
</protein>
<dbReference type="InterPro" id="IPR003593">
    <property type="entry name" value="AAA+_ATPase"/>
</dbReference>
<dbReference type="SUPFAM" id="SSF52540">
    <property type="entry name" value="P-loop containing nucleoside triphosphate hydrolases"/>
    <property type="match status" value="1"/>
</dbReference>
<dbReference type="STRING" id="758820.SAMN00777080_2355"/>
<dbReference type="Gene3D" id="3.40.50.300">
    <property type="entry name" value="P-loop containing nucleotide triphosphate hydrolases"/>
    <property type="match status" value="1"/>
</dbReference>
<reference evidence="3" key="1">
    <citation type="submission" date="2017-04" db="EMBL/GenBank/DDBJ databases">
        <authorList>
            <person name="Varghese N."/>
            <person name="Submissions S."/>
        </authorList>
    </citation>
    <scope>NUCLEOTIDE SEQUENCE [LARGE SCALE GENOMIC DNA]</scope>
    <source>
        <strain evidence="3">DSM 16537</strain>
    </source>
</reference>
<evidence type="ECO:0000313" key="2">
    <source>
        <dbReference type="EMBL" id="SMD43747.1"/>
    </source>
</evidence>
<dbReference type="InterPro" id="IPR027417">
    <property type="entry name" value="P-loop_NTPase"/>
</dbReference>
<proteinExistence type="predicted"/>
<keyword evidence="3" id="KW-1185">Reference proteome</keyword>
<dbReference type="PANTHER" id="PTHR42990">
    <property type="entry name" value="ATPASE"/>
    <property type="match status" value="1"/>
</dbReference>
<dbReference type="AlphaFoldDB" id="A0A1W2H476"/>
<evidence type="ECO:0000313" key="3">
    <source>
        <dbReference type="Proteomes" id="UP000192333"/>
    </source>
</evidence>
<gene>
    <name evidence="2" type="ORF">SAMN00777080_2355</name>
</gene>